<dbReference type="SUPFAM" id="SSF52266">
    <property type="entry name" value="SGNH hydrolase"/>
    <property type="match status" value="1"/>
</dbReference>
<dbReference type="Proteomes" id="UP001153328">
    <property type="component" value="Unassembled WGS sequence"/>
</dbReference>
<dbReference type="InterPro" id="IPR036514">
    <property type="entry name" value="SGNH_hydro_sf"/>
</dbReference>
<evidence type="ECO:0000256" key="4">
    <source>
        <dbReference type="SAM" id="SignalP"/>
    </source>
</evidence>
<gene>
    <name evidence="5" type="ORF">SBRY_40664</name>
</gene>
<dbReference type="Gene3D" id="3.40.50.1110">
    <property type="entry name" value="SGNH hydrolase"/>
    <property type="match status" value="1"/>
</dbReference>
<evidence type="ECO:0000313" key="5">
    <source>
        <dbReference type="EMBL" id="CAG7647426.1"/>
    </source>
</evidence>
<name>A0A9W4H3C1_9ACTN</name>
<feature type="region of interest" description="Disordered" evidence="3">
    <location>
        <begin position="384"/>
        <end position="432"/>
    </location>
</feature>
<keyword evidence="4" id="KW-0732">Signal</keyword>
<feature type="region of interest" description="Disordered" evidence="3">
    <location>
        <begin position="27"/>
        <end position="63"/>
    </location>
</feature>
<feature type="active site" description="Nucleophile" evidence="1">
    <location>
        <position position="1033"/>
    </location>
</feature>
<evidence type="ECO:0000256" key="2">
    <source>
        <dbReference type="PIRSR" id="PIRSR637460-2"/>
    </source>
</evidence>
<dbReference type="GO" id="GO:0019433">
    <property type="term" value="P:triglyceride catabolic process"/>
    <property type="evidence" value="ECO:0007669"/>
    <property type="project" value="TreeGrafter"/>
</dbReference>
<reference evidence="5" key="1">
    <citation type="submission" date="2021-06" db="EMBL/GenBank/DDBJ databases">
        <authorList>
            <person name="Arsene-Ploetze F."/>
        </authorList>
    </citation>
    <scope>NUCLEOTIDE SEQUENCE</scope>
    <source>
        <strain evidence="5">SBRY1</strain>
    </source>
</reference>
<keyword evidence="6" id="KW-1185">Reference proteome</keyword>
<dbReference type="PANTHER" id="PTHR37981">
    <property type="entry name" value="LIPASE 2"/>
    <property type="match status" value="1"/>
</dbReference>
<dbReference type="GO" id="GO:0004806">
    <property type="term" value="F:triacylglycerol lipase activity"/>
    <property type="evidence" value="ECO:0007669"/>
    <property type="project" value="TreeGrafter"/>
</dbReference>
<feature type="disulfide bond" evidence="2">
    <location>
        <begin position="1254"/>
        <end position="1316"/>
    </location>
</feature>
<feature type="chain" id="PRO_5040866778" evidence="4">
    <location>
        <begin position="28"/>
        <end position="1368"/>
    </location>
</feature>
<evidence type="ECO:0000313" key="6">
    <source>
        <dbReference type="Proteomes" id="UP001153328"/>
    </source>
</evidence>
<dbReference type="EMBL" id="CAJVAX010000018">
    <property type="protein sequence ID" value="CAG7647426.1"/>
    <property type="molecule type" value="Genomic_DNA"/>
</dbReference>
<feature type="signal peptide" evidence="4">
    <location>
        <begin position="1"/>
        <end position="27"/>
    </location>
</feature>
<feature type="active site" evidence="1">
    <location>
        <position position="1349"/>
    </location>
</feature>
<proteinExistence type="predicted"/>
<dbReference type="CDD" id="cd01823">
    <property type="entry name" value="SEST_like"/>
    <property type="match status" value="1"/>
</dbReference>
<feature type="compositionally biased region" description="Low complexity" evidence="3">
    <location>
        <begin position="27"/>
        <end position="61"/>
    </location>
</feature>
<comment type="caution">
    <text evidence="5">The sequence shown here is derived from an EMBL/GenBank/DDBJ whole genome shotgun (WGS) entry which is preliminary data.</text>
</comment>
<sequence length="1368" mass="143267">MRIRQKAAVAGIFTLLSAVIAAGTAGAAPGAQAGTPPGGAPPAAAAPGAPAVRSGGPADRALAPDRDLAKGWKSSRDRAVTLAPDADGLHVLAADSTDAYAWHTVTTLSESGFDTDLWIGNYCLADRAHAFVVYAPRAFTNTENLMERGAFTAVVDLDTGAVRKLPLNGTLAYFDPACDTASHSAVFTQVADGSTRLVTVDTAGRTVATTTAAGEITSAVPSGTGLLAADGHRVVRIDRQGRKTTVATTSGVPSAIHQDSGGGVDFLDRTASQESARRTAGGTTRILATGAIGSLGLDQGLAGQVFLTGAPTTTSSLPSQVRRVAAPAGGDLSSEGRLSVAQAISPGLRTHVEHPVAGTGTPPADGTVQISAKVTGTARTLDFAADPRPATATAAGGGKAQSPSLTGGPGTGAGTGKARAVPNAGSPTSTVDTDRTCAIARNDPTLQAYQPTPNQVEWAVDMAIRGDLTSTYLQETDWRSREGLGSSNPQGMFPLPPLTGGGRIPAQVLLGILTQESNLWQAESGALPGQSSSPITGNFYGHDSDATGQGVWKIDWSNTDCGYGIGQITDGMKIGSTSLTAAQQKAVALDYAANIAEAARILATKWNELQASSVNITINNNSASAIEDWFAAVWDYNSGFNPPGQDPSGFWGLGWLNNPANPLYPPDRHAFLDGNTYADAAHPERWPYEEKVMGWAAWPIDTGHSYTSDGHEQLPTDSGYGTAGYTAAWWAGDNADVANYNRSMVKPPLDTFCQPGVNDCDVSSPPTCETDGLHDKTCDPKHWWSKPATWKTDCSTTCGHESLKYVTLRTEPGNADSATPDCNPSKIPANSLLIDSVSGTVPPLRSGCTKTWTDAGTLSFSFDADSDNHYEAKADLHQIGGGFGDHFWYAHTRNSDTGVVKTNDPITDYSLPPKAQGAMAIRGTWQLSQNISKWARVWVHIPATGATSQQAIYAIHTGSTSGQPKYRMVNMSVRKDVWVQLGVFQFSGTGPQGVELTNWTYDGTADDDVAWDAAAIQPLPGKPANFVVSMGDSYSSGEGAADGDGDYYSETNWRTSTDANGCHRSFYSWARWATLPGTSSNVGYLADSADPGMDFHQVACSGAQTPSLSSLDPSESNDLAANDDFNGNFFGELPQIHQGYLDENTTLVTLTIGGNDARFGPVMARCMLATAATNCASNSFKPPNATADEQRTDRWLTGYGNAAGDPLDEAIPLIIDNVAVVGAAEAIGAIRANAPNAKIVILGYPRLFENQGSCVRSGPGILSPLGLSAGSVAFLNEMGDYMNTQLKAMVTQMVQNGDHKLVFADPTAAFAGRGVCGTDPAINSFRTTLRASDTAQLFGLIKMSAESFHPNKAGTQIYAQVLQDALNQ</sequence>
<evidence type="ECO:0000256" key="1">
    <source>
        <dbReference type="PIRSR" id="PIRSR637460-1"/>
    </source>
</evidence>
<dbReference type="RefSeq" id="WP_205046066.1">
    <property type="nucleotide sequence ID" value="NZ_CAJVAX010000018.1"/>
</dbReference>
<accession>A0A9W4H3C1</accession>
<organism evidence="5 6">
    <name type="scientific">Actinacidiphila bryophytorum</name>
    <dbReference type="NCBI Taxonomy" id="1436133"/>
    <lineage>
        <taxon>Bacteria</taxon>
        <taxon>Bacillati</taxon>
        <taxon>Actinomycetota</taxon>
        <taxon>Actinomycetes</taxon>
        <taxon>Kitasatosporales</taxon>
        <taxon>Streptomycetaceae</taxon>
        <taxon>Actinacidiphila</taxon>
    </lineage>
</organism>
<feature type="compositionally biased region" description="Low complexity" evidence="3">
    <location>
        <begin position="384"/>
        <end position="394"/>
    </location>
</feature>
<feature type="disulfide bond" evidence="2">
    <location>
        <begin position="1062"/>
        <end position="1100"/>
    </location>
</feature>
<protein>
    <submittedName>
        <fullName evidence="5">GDSL-like lipase/acylhydrolase family protein</fullName>
    </submittedName>
</protein>
<evidence type="ECO:0000256" key="3">
    <source>
        <dbReference type="SAM" id="MobiDB-lite"/>
    </source>
</evidence>
<keyword evidence="2" id="KW-1015">Disulfide bond</keyword>
<dbReference type="InterPro" id="IPR037460">
    <property type="entry name" value="SEST-like"/>
</dbReference>
<dbReference type="PANTHER" id="PTHR37981:SF1">
    <property type="entry name" value="SGNH HYDROLASE-TYPE ESTERASE DOMAIN-CONTAINING PROTEIN"/>
    <property type="match status" value="1"/>
</dbReference>